<reference evidence="12" key="1">
    <citation type="journal article" date="2020" name="Infect. Genet. Evol.">
        <title>The complete genome sequence of bearded dragon adenovirus 1 harbors three genes encoding proteins of the C-type lectin-like domain superfamily.</title>
        <authorList>
            <person name="Penzes J.J."/>
            <person name="Szirovicza L."/>
            <person name="Harrach B."/>
        </authorList>
    </citation>
    <scope>NUCLEOTIDE SEQUENCE</scope>
    <source>
        <strain evidence="12">BD5H2</strain>
    </source>
</reference>
<dbReference type="SUPFAM" id="SSF51225">
    <property type="entry name" value="Fibre shaft of virus attachment proteins"/>
    <property type="match status" value="4"/>
</dbReference>
<evidence type="ECO:0000313" key="13">
    <source>
        <dbReference type="Proteomes" id="UP000676569"/>
    </source>
</evidence>
<dbReference type="Pfam" id="PF00608">
    <property type="entry name" value="Adeno_shaft"/>
    <property type="match status" value="6"/>
</dbReference>
<evidence type="ECO:0000256" key="2">
    <source>
        <dbReference type="ARBA" id="ARBA00004328"/>
    </source>
</evidence>
<keyword evidence="11" id="KW-1160">Virus entry into host cell</keyword>
<dbReference type="GO" id="GO:0042025">
    <property type="term" value="C:host cell nucleus"/>
    <property type="evidence" value="ECO:0007669"/>
    <property type="project" value="UniProtKB-SubCell"/>
</dbReference>
<proteinExistence type="inferred from homology"/>
<keyword evidence="9" id="KW-0426">Late protein</keyword>
<dbReference type="GO" id="GO:0007155">
    <property type="term" value="P:cell adhesion"/>
    <property type="evidence" value="ECO:0007669"/>
    <property type="project" value="InterPro"/>
</dbReference>
<organism evidence="12 13">
    <name type="scientific">Bearded dragon adenovirus 1</name>
    <dbReference type="NCBI Taxonomy" id="2729647"/>
    <lineage>
        <taxon>Viruses</taxon>
        <taxon>Varidnaviria</taxon>
        <taxon>Bamfordvirae</taxon>
        <taxon>Preplasmiviricota</taxon>
        <taxon>Polisuviricotina</taxon>
        <taxon>Pharingeaviricetes</taxon>
        <taxon>Rowavirales</taxon>
        <taxon>Adenoviridae</taxon>
        <taxon>Barthadenovirus</taxon>
        <taxon>Barthadenovirus draconis</taxon>
        <taxon>Lizard atadenovirus B</taxon>
    </lineage>
</organism>
<dbReference type="PRINTS" id="PR00307">
    <property type="entry name" value="ADENOVSFIBRE"/>
</dbReference>
<evidence type="ECO:0000256" key="8">
    <source>
        <dbReference type="ARBA" id="ARBA00022844"/>
    </source>
</evidence>
<evidence type="ECO:0000256" key="9">
    <source>
        <dbReference type="ARBA" id="ARBA00022921"/>
    </source>
</evidence>
<keyword evidence="4" id="KW-0167">Capsid protein</keyword>
<keyword evidence="8" id="KW-0946">Virion</keyword>
<dbReference type="GO" id="GO:0046718">
    <property type="term" value="P:symbiont entry into host cell"/>
    <property type="evidence" value="ECO:0007669"/>
    <property type="project" value="UniProtKB-KW"/>
</dbReference>
<keyword evidence="13" id="KW-1185">Reference proteome</keyword>
<accession>A0A6M4MIZ8</accession>
<evidence type="ECO:0000256" key="6">
    <source>
        <dbReference type="ARBA" id="ARBA00022581"/>
    </source>
</evidence>
<dbReference type="InterPro" id="IPR000931">
    <property type="entry name" value="Adeno_fibre"/>
</dbReference>
<evidence type="ECO:0000256" key="11">
    <source>
        <dbReference type="ARBA" id="ARBA00023296"/>
    </source>
</evidence>
<name>A0A6M4MIZ8_9ADEN</name>
<dbReference type="KEGG" id="vg:80536763"/>
<evidence type="ECO:0000313" key="12">
    <source>
        <dbReference type="EMBL" id="QJR83104.1"/>
    </source>
</evidence>
<dbReference type="Proteomes" id="UP000676569">
    <property type="component" value="Segment"/>
</dbReference>
<dbReference type="EMBL" id="MT050041">
    <property type="protein sequence ID" value="QJR83104.1"/>
    <property type="molecule type" value="Genomic_DNA"/>
</dbReference>
<dbReference type="GO" id="GO:0019028">
    <property type="term" value="C:viral capsid"/>
    <property type="evidence" value="ECO:0007669"/>
    <property type="project" value="UniProtKB-KW"/>
</dbReference>
<dbReference type="Gene3D" id="2.10.25.20">
    <property type="entry name" value="reovirus attachment protein sigma1, domain 1"/>
    <property type="match status" value="1"/>
</dbReference>
<dbReference type="InterPro" id="IPR000939">
    <property type="entry name" value="Adenobir_fibre_prot_rpt/shaft"/>
</dbReference>
<evidence type="ECO:0000256" key="1">
    <source>
        <dbReference type="ARBA" id="ARBA00004147"/>
    </source>
</evidence>
<evidence type="ECO:0000256" key="3">
    <source>
        <dbReference type="ARBA" id="ARBA00006685"/>
    </source>
</evidence>
<keyword evidence="7" id="KW-1161">Viral attachment to host cell</keyword>
<evidence type="ECO:0000256" key="7">
    <source>
        <dbReference type="ARBA" id="ARBA00022804"/>
    </source>
</evidence>
<dbReference type="RefSeq" id="YP_010798536.1">
    <property type="nucleotide sequence ID" value="NC_076486.1"/>
</dbReference>
<comment type="similarity">
    <text evidence="3">Belongs to the adenoviridae fiber family.</text>
</comment>
<protein>
    <submittedName>
        <fullName evidence="12">Fiber</fullName>
    </submittedName>
</protein>
<keyword evidence="10" id="KW-1233">Viral attachment to host adhesion receptor</keyword>
<dbReference type="Gene3D" id="6.20.10.20">
    <property type="match status" value="1"/>
</dbReference>
<sequence length="513" mass="53670">MKRARSPSPDPVYPFDGGTPVPLPPFLLPGRGLETDGLALSVKVQNPLNLNTGGVGLKYGSGLSLNEEGELVGNSTGSISVSPPLKKTGDELSLSVGDGLTVAEETLSVNPAAPLSIDATTKQLQLNTGRGVGVYNGKIELKTRSPVGLDDQDYIFLDTDTPFNVRAGKLVLDVEPPLAVDDRGALTVGTTDGVGIVDGKLSLKANFPLESDGQGSIQLKTGGGLRVDPTTGLKVAVKSPLSVDAAENIELNVGGGLSTDGGALSLKVAVPLSVDSTDQTVSLAIGDGLQITDGKLATAAAGTIDVVDPLQNTPSGVGLKYDSVEFKLDANGALASTLVCDEPLVGPTFTNHIGLKYGQGLRVGDASQGQYLEVWLGESLFFGAGQGTSYPVECEFYGLGQDAVYFYFSFKKNKVRQTLTETSYMYTLRMAERNIVNSFANMLPLSIPAGPFRDILNEIMPNGDSMSYVAAQTTGTMRMSGNILQIYTDKNMSTAKTFGPLYACKSTETTGGS</sequence>
<comment type="subcellular location">
    <subcellularLocation>
        <location evidence="1">Host nucleus</location>
    </subcellularLocation>
    <subcellularLocation>
        <location evidence="2">Virion</location>
    </subcellularLocation>
</comment>
<keyword evidence="6" id="KW-0945">Host-virus interaction</keyword>
<keyword evidence="5" id="KW-1048">Host nucleus</keyword>
<dbReference type="InterPro" id="IPR009013">
    <property type="entry name" value="Attachment_protein_shaft_sf"/>
</dbReference>
<evidence type="ECO:0000256" key="4">
    <source>
        <dbReference type="ARBA" id="ARBA00022561"/>
    </source>
</evidence>
<evidence type="ECO:0000256" key="10">
    <source>
        <dbReference type="ARBA" id="ARBA00023165"/>
    </source>
</evidence>
<dbReference type="GeneID" id="80536763"/>
<dbReference type="GO" id="GO:0098671">
    <property type="term" value="P:adhesion receptor-mediated virion attachment to host cell"/>
    <property type="evidence" value="ECO:0007669"/>
    <property type="project" value="UniProtKB-KW"/>
</dbReference>
<evidence type="ECO:0000256" key="5">
    <source>
        <dbReference type="ARBA" id="ARBA00022562"/>
    </source>
</evidence>